<dbReference type="AlphaFoldDB" id="A0A239PU40"/>
<evidence type="ECO:0000259" key="1">
    <source>
        <dbReference type="Pfam" id="PF00535"/>
    </source>
</evidence>
<evidence type="ECO:0000313" key="3">
    <source>
        <dbReference type="EMBL" id="SNT73821.1"/>
    </source>
</evidence>
<organism evidence="3 4">
    <name type="scientific">Paracoccus seriniphilus</name>
    <dbReference type="NCBI Taxonomy" id="184748"/>
    <lineage>
        <taxon>Bacteria</taxon>
        <taxon>Pseudomonadati</taxon>
        <taxon>Pseudomonadota</taxon>
        <taxon>Alphaproteobacteria</taxon>
        <taxon>Rhodobacterales</taxon>
        <taxon>Paracoccaceae</taxon>
        <taxon>Paracoccus</taxon>
    </lineage>
</organism>
<dbReference type="PANTHER" id="PTHR43685:SF2">
    <property type="entry name" value="GLYCOSYLTRANSFERASE 2-LIKE DOMAIN-CONTAINING PROTEIN"/>
    <property type="match status" value="1"/>
</dbReference>
<feature type="domain" description="Spore protein YkvP/CgeB glycosyl transferase-like" evidence="2">
    <location>
        <begin position="271"/>
        <end position="383"/>
    </location>
</feature>
<evidence type="ECO:0000313" key="4">
    <source>
        <dbReference type="Proteomes" id="UP000198307"/>
    </source>
</evidence>
<dbReference type="CDD" id="cd00761">
    <property type="entry name" value="Glyco_tranf_GTA_type"/>
    <property type="match status" value="1"/>
</dbReference>
<reference evidence="3 4" key="1">
    <citation type="submission" date="2017-07" db="EMBL/GenBank/DDBJ databases">
        <authorList>
            <person name="Sun Z.S."/>
            <person name="Albrecht U."/>
            <person name="Echele G."/>
            <person name="Lee C.C."/>
        </authorList>
    </citation>
    <scope>NUCLEOTIDE SEQUENCE [LARGE SCALE GENOMIC DNA]</scope>
    <source>
        <strain evidence="3 4">DSM 14827</strain>
    </source>
</reference>
<keyword evidence="4" id="KW-1185">Reference proteome</keyword>
<evidence type="ECO:0000259" key="2">
    <source>
        <dbReference type="Pfam" id="PF13524"/>
    </source>
</evidence>
<protein>
    <recommendedName>
        <fullName evidence="5">Spore maturation protein CgeB</fullName>
    </recommendedName>
</protein>
<dbReference type="EMBL" id="FZQB01000006">
    <property type="protein sequence ID" value="SNT73821.1"/>
    <property type="molecule type" value="Genomic_DNA"/>
</dbReference>
<dbReference type="OrthoDB" id="543755at2"/>
<accession>A0A239PU40</accession>
<feature type="domain" description="Glycosyltransferase 2-like" evidence="1">
    <location>
        <begin position="878"/>
        <end position="992"/>
    </location>
</feature>
<dbReference type="SUPFAM" id="SSF53448">
    <property type="entry name" value="Nucleotide-diphospho-sugar transferases"/>
    <property type="match status" value="1"/>
</dbReference>
<dbReference type="Pfam" id="PF13524">
    <property type="entry name" value="Glyco_trans_1_2"/>
    <property type="match status" value="1"/>
</dbReference>
<name>A0A239PU40_9RHOB</name>
<dbReference type="Gene3D" id="3.90.550.10">
    <property type="entry name" value="Spore Coat Polysaccharide Biosynthesis Protein SpsA, Chain A"/>
    <property type="match status" value="1"/>
</dbReference>
<sequence>MWQAASLLAAVDRLRSMGRNKPANDLLEHAFLVSQDNIFLEQNPAAELFEDSGANLDSGTHLVARSDAYGRVRIAGILDEFSEACFAPECDYLALDPMQFESQIADFAPDLLLVESAWNGSGGAWARLTDKARPELSALVALCQAQRIPTVFWNKEDPVHFSRFLGIAQMFDHVFTTDADCIPAYKAAIGHDRVHLLPFAAQPRLHNPFMPGRRKDKFVFAGSYYQRFPQRRRDFGRMVDAVSSWKDVEIYDRHQGKNRAMNRFPRRFEGMIVGQVPYAQIPQVYKGYKFALNMNSAKQSQTMVARRVFELLASNTVVVSNYSRATRNIFGDTVICTDNRAYLLQRLKSCCQDDLTYRKFRLQGLRQVMSRHCYAHRVATLLALTLGRDASPAEARILLVAHARNQVEADRVIWSFSRQVHDNRELLLLTAFPCRDVEDPRIRICSDEARMIDHVLRERQNVDFIGMLHPDDHYGPHYLTDLALSRAYTNADAVGKFCRFEADADGHPRYLHPDRAYRGVRGLPLRASLISGQHISRDLIRRLLNLYEDDQLVEAGWKMLALDEFNYCKNGFGLPQVAQQVDDLQISFTGLATKAMSSFVADAPPAPRIPCSHRRELVGTAEMAADMADTAHLSARQSDQHLVIHSTLSQDRKEVIWMSRHYRRRELNLLNQNGVEIRLQHDVRAASVLCEMTTSAGTPISTFGLRSSGKHFLPIPEECENIRFGVKVAGPGQVTLGDIVMSEDEYEPAEILLQSDRLVVAESFSAYGNRKSGRSLSLIVEEAHRQGQKFDIFLHGNKVIFSEFEGIDIIHGDDRLLESALRNIGPQGHVISYAPDCHDALKNLGDDDVSVILAEDETRLLEALKIARTPAVPTPRVSVVIPVFGVEKFIADAINSVRTQTLHELEIIAVIDGPSDASPEIVATLAQIDARIVSITLPQNVGQGFARNAGLEAARGDYIWFLDGDDLMPDPGFLAAAVEHADAHELDMVRGRKELFRGKHVAEAPVLDRLEDLFPPDQHQCIMGQKQALQSWNCWLWLYRRDYLNRRHIRFALPKMEERPFVIEAVSGTMAISGLDRVAVAYRRHNTSTMRGGKSLADVEMFLTNIRLCLATLEKNISETGSKSLTDLLMTQVLHAFFLGWPWPVLLALPAERRRDILGRFARILEATGFDEDALSPSWPLIKAEDRENRIHQRIVTSLRSRQFDEVEGLLKMRQTGQGSMSAQ</sequence>
<dbReference type="InterPro" id="IPR055259">
    <property type="entry name" value="YkvP/CgeB_Glyco_trans-like"/>
</dbReference>
<gene>
    <name evidence="3" type="ORF">SAMN05444959_1061</name>
</gene>
<dbReference type="InterPro" id="IPR001173">
    <property type="entry name" value="Glyco_trans_2-like"/>
</dbReference>
<dbReference type="Proteomes" id="UP000198307">
    <property type="component" value="Unassembled WGS sequence"/>
</dbReference>
<dbReference type="PANTHER" id="PTHR43685">
    <property type="entry name" value="GLYCOSYLTRANSFERASE"/>
    <property type="match status" value="1"/>
</dbReference>
<dbReference type="Pfam" id="PF00535">
    <property type="entry name" value="Glycos_transf_2"/>
    <property type="match status" value="1"/>
</dbReference>
<dbReference type="InterPro" id="IPR050834">
    <property type="entry name" value="Glycosyltransf_2"/>
</dbReference>
<dbReference type="InterPro" id="IPR029044">
    <property type="entry name" value="Nucleotide-diphossugar_trans"/>
</dbReference>
<evidence type="ECO:0008006" key="5">
    <source>
        <dbReference type="Google" id="ProtNLM"/>
    </source>
</evidence>
<proteinExistence type="predicted"/>